<organism evidence="1 2">
    <name type="scientific">Arctium lappa</name>
    <name type="common">Greater burdock</name>
    <name type="synonym">Lappa major</name>
    <dbReference type="NCBI Taxonomy" id="4217"/>
    <lineage>
        <taxon>Eukaryota</taxon>
        <taxon>Viridiplantae</taxon>
        <taxon>Streptophyta</taxon>
        <taxon>Embryophyta</taxon>
        <taxon>Tracheophyta</taxon>
        <taxon>Spermatophyta</taxon>
        <taxon>Magnoliopsida</taxon>
        <taxon>eudicotyledons</taxon>
        <taxon>Gunneridae</taxon>
        <taxon>Pentapetalae</taxon>
        <taxon>asterids</taxon>
        <taxon>campanulids</taxon>
        <taxon>Asterales</taxon>
        <taxon>Asteraceae</taxon>
        <taxon>Carduoideae</taxon>
        <taxon>Cardueae</taxon>
        <taxon>Arctiinae</taxon>
        <taxon>Arctium</taxon>
    </lineage>
</organism>
<protein>
    <submittedName>
        <fullName evidence="1">Uncharacterized protein</fullName>
    </submittedName>
</protein>
<accession>A0ACB9BAI9</accession>
<dbReference type="EMBL" id="CM042052">
    <property type="protein sequence ID" value="KAI3718965.1"/>
    <property type="molecule type" value="Genomic_DNA"/>
</dbReference>
<gene>
    <name evidence="1" type="ORF">L6452_19850</name>
</gene>
<reference evidence="1 2" key="2">
    <citation type="journal article" date="2022" name="Mol. Ecol. Resour.">
        <title>The genomes of chicory, endive, great burdock and yacon provide insights into Asteraceae paleo-polyploidization history and plant inulin production.</title>
        <authorList>
            <person name="Fan W."/>
            <person name="Wang S."/>
            <person name="Wang H."/>
            <person name="Wang A."/>
            <person name="Jiang F."/>
            <person name="Liu H."/>
            <person name="Zhao H."/>
            <person name="Xu D."/>
            <person name="Zhang Y."/>
        </authorList>
    </citation>
    <scope>NUCLEOTIDE SEQUENCE [LARGE SCALE GENOMIC DNA]</scope>
    <source>
        <strain evidence="2">cv. Niubang</strain>
    </source>
</reference>
<comment type="caution">
    <text evidence="1">The sequence shown here is derived from an EMBL/GenBank/DDBJ whole genome shotgun (WGS) entry which is preliminary data.</text>
</comment>
<sequence length="625" mass="68512">MLTTLSLFIFILVFLAAFTPSYQAPYALRISCGARKDVHTPPTNTFWYRDFGYSGGIPTNASRPSFISPPLTTLRYFPLSTGPENCYHIDRVPHGHYSVRVFLGLVTDPTFDNEPLFDVSVEGTVVYSLSSGWSNHDDEQAFVEALVFLEDGTTSICFHSTGHGDPAVLSIEILQVGNNAYNYGPGWGRGTILRTHKRLSCGAKDPKFDVDYSGNHWGGDRFWNSITTFHQNFDRALATKNSIKLSSNVPNYYPEALYQTALVSTDNQPDLIYTTDVDPNRNYSIWLHFAEIDPSVTGEGQRVFDILINGDTEFQGIDIVKMSGDINSALVLNTTVAVSGRSLTISMHPVKGSYVIISAIEIFEIVRAESKTLTDEVRALQKLKNALGLPLRFGWNGDPCVPQQHPWSGVDCQFDSAKSKWVIDGLGLDNQGLRGFLPADISKLSHLQNMNLSENSIQGDIPSSLGTIASLEVLDLSYNFFNGSIPESLGGLTSVRILNLNGNALTGRVPAELGGRLLHRASFNFTDNRGLCGIPGLPTCGPHLTAGAMIGIALGSCVALLLIATCLTCWWKRRQNILRAQQIAARGAPYAKARTHFSRDVQLTRHNNGQEHARTAAENGPILLS</sequence>
<proteinExistence type="predicted"/>
<keyword evidence="2" id="KW-1185">Reference proteome</keyword>
<reference evidence="2" key="1">
    <citation type="journal article" date="2022" name="Mol. Ecol. Resour.">
        <title>The genomes of chicory, endive, great burdock and yacon provide insights into Asteraceae palaeo-polyploidization history and plant inulin production.</title>
        <authorList>
            <person name="Fan W."/>
            <person name="Wang S."/>
            <person name="Wang H."/>
            <person name="Wang A."/>
            <person name="Jiang F."/>
            <person name="Liu H."/>
            <person name="Zhao H."/>
            <person name="Xu D."/>
            <person name="Zhang Y."/>
        </authorList>
    </citation>
    <scope>NUCLEOTIDE SEQUENCE [LARGE SCALE GENOMIC DNA]</scope>
    <source>
        <strain evidence="2">cv. Niubang</strain>
    </source>
</reference>
<dbReference type="Proteomes" id="UP001055879">
    <property type="component" value="Linkage Group LG06"/>
</dbReference>
<evidence type="ECO:0000313" key="1">
    <source>
        <dbReference type="EMBL" id="KAI3718965.1"/>
    </source>
</evidence>
<name>A0ACB9BAI9_ARCLA</name>
<evidence type="ECO:0000313" key="2">
    <source>
        <dbReference type="Proteomes" id="UP001055879"/>
    </source>
</evidence>